<dbReference type="CDD" id="cd06662">
    <property type="entry name" value="SURF1"/>
    <property type="match status" value="1"/>
</dbReference>
<dbReference type="PROSITE" id="PS50895">
    <property type="entry name" value="SURF1"/>
    <property type="match status" value="1"/>
</dbReference>
<dbReference type="InterPro" id="IPR002994">
    <property type="entry name" value="Surf1/Shy1"/>
</dbReference>
<accession>A0A413RLA1</accession>
<keyword evidence="9" id="KW-1185">Reference proteome</keyword>
<sequence>MRPAVRRAVGLCLLAVALATACVFLGRWQWHRHEWRDAQIAIVMDNFGADPVPLSSVLTPEQPAPDDLVWKPVLISGHYLPEQTVELRNRPADGTPAYHVLVPFVVDDSSAGTAPTATDAGTVLVVDRGWVPTGEDADTDVVAPAPPTGDVTITVRLRADEPDSTRRAPAGQVQAIAVDEVLDVAGVEGPAWQAYGGLVSEDPAVTPMPGTLPEPSIDPGSHLSYAFQWWVFALGSLVGFGLLARREVLEGVDEPRAPVDPDPWAPRAPRGPRPERVHTSRRRDGRAEAEEDALVDAQLRSERD</sequence>
<dbReference type="GO" id="GO:0005886">
    <property type="term" value="C:plasma membrane"/>
    <property type="evidence" value="ECO:0007669"/>
    <property type="project" value="UniProtKB-SubCell"/>
</dbReference>
<evidence type="ECO:0000313" key="8">
    <source>
        <dbReference type="EMBL" id="RHA40506.1"/>
    </source>
</evidence>
<evidence type="ECO:0000256" key="7">
    <source>
        <dbReference type="SAM" id="MobiDB-lite"/>
    </source>
</evidence>
<dbReference type="Proteomes" id="UP000283374">
    <property type="component" value="Unassembled WGS sequence"/>
</dbReference>
<reference evidence="8 9" key="1">
    <citation type="submission" date="2018-08" db="EMBL/GenBank/DDBJ databases">
        <title>Cellulomonas rhizosphaerae sp. nov., a novel actinomycete isolated from soil.</title>
        <authorList>
            <person name="Tian Y."/>
        </authorList>
    </citation>
    <scope>NUCLEOTIDE SEQUENCE [LARGE SCALE GENOMIC DNA]</scope>
    <source>
        <strain evidence="8 9">NEAU-TCZ24</strain>
    </source>
</reference>
<organism evidence="8 9">
    <name type="scientific">Cellulomonas rhizosphaerae</name>
    <dbReference type="NCBI Taxonomy" id="2293719"/>
    <lineage>
        <taxon>Bacteria</taxon>
        <taxon>Bacillati</taxon>
        <taxon>Actinomycetota</taxon>
        <taxon>Actinomycetes</taxon>
        <taxon>Micrococcales</taxon>
        <taxon>Cellulomonadaceae</taxon>
        <taxon>Cellulomonas</taxon>
    </lineage>
</organism>
<dbReference type="EMBL" id="QWKP01000195">
    <property type="protein sequence ID" value="RHA40506.1"/>
    <property type="molecule type" value="Genomic_DNA"/>
</dbReference>
<name>A0A413RLA1_9CELL</name>
<protein>
    <recommendedName>
        <fullName evidence="6">SURF1-like protein</fullName>
    </recommendedName>
</protein>
<dbReference type="InterPro" id="IPR045214">
    <property type="entry name" value="Surf1/Surf4"/>
</dbReference>
<comment type="similarity">
    <text evidence="2 6">Belongs to the SURF1 family.</text>
</comment>
<evidence type="ECO:0000256" key="4">
    <source>
        <dbReference type="ARBA" id="ARBA00022989"/>
    </source>
</evidence>
<evidence type="ECO:0000256" key="2">
    <source>
        <dbReference type="ARBA" id="ARBA00007165"/>
    </source>
</evidence>
<dbReference type="PANTHER" id="PTHR23427">
    <property type="entry name" value="SURFEIT LOCUS PROTEIN"/>
    <property type="match status" value="1"/>
</dbReference>
<dbReference type="PROSITE" id="PS51257">
    <property type="entry name" value="PROKAR_LIPOPROTEIN"/>
    <property type="match status" value="1"/>
</dbReference>
<comment type="subcellular location">
    <subcellularLocation>
        <location evidence="6">Cell membrane</location>
        <topology evidence="6">Multi-pass membrane protein</topology>
    </subcellularLocation>
    <subcellularLocation>
        <location evidence="1">Membrane</location>
    </subcellularLocation>
</comment>
<dbReference type="PANTHER" id="PTHR23427:SF2">
    <property type="entry name" value="SURFEIT LOCUS PROTEIN 1"/>
    <property type="match status" value="1"/>
</dbReference>
<keyword evidence="6" id="KW-1003">Cell membrane</keyword>
<evidence type="ECO:0000256" key="1">
    <source>
        <dbReference type="ARBA" id="ARBA00004370"/>
    </source>
</evidence>
<dbReference type="OrthoDB" id="9807214at2"/>
<evidence type="ECO:0000256" key="3">
    <source>
        <dbReference type="ARBA" id="ARBA00022692"/>
    </source>
</evidence>
<dbReference type="AlphaFoldDB" id="A0A413RLA1"/>
<proteinExistence type="inferred from homology"/>
<dbReference type="RefSeq" id="WP_118767327.1">
    <property type="nucleotide sequence ID" value="NZ_QWKP01000195.1"/>
</dbReference>
<keyword evidence="3" id="KW-0812">Transmembrane</keyword>
<dbReference type="Pfam" id="PF02104">
    <property type="entry name" value="SURF1"/>
    <property type="match status" value="1"/>
</dbReference>
<feature type="region of interest" description="Disordered" evidence="7">
    <location>
        <begin position="254"/>
        <end position="304"/>
    </location>
</feature>
<evidence type="ECO:0000313" key="9">
    <source>
        <dbReference type="Proteomes" id="UP000283374"/>
    </source>
</evidence>
<evidence type="ECO:0000256" key="6">
    <source>
        <dbReference type="RuleBase" id="RU363076"/>
    </source>
</evidence>
<evidence type="ECO:0000256" key="5">
    <source>
        <dbReference type="ARBA" id="ARBA00023136"/>
    </source>
</evidence>
<keyword evidence="4" id="KW-1133">Transmembrane helix</keyword>
<feature type="compositionally biased region" description="Pro residues" evidence="7">
    <location>
        <begin position="260"/>
        <end position="271"/>
    </location>
</feature>
<comment type="caution">
    <text evidence="8">The sequence shown here is derived from an EMBL/GenBank/DDBJ whole genome shotgun (WGS) entry which is preliminary data.</text>
</comment>
<gene>
    <name evidence="8" type="ORF">D1825_10255</name>
</gene>
<keyword evidence="5" id="KW-0472">Membrane</keyword>